<dbReference type="GO" id="GO:0005576">
    <property type="term" value="C:extracellular region"/>
    <property type="evidence" value="ECO:0007669"/>
    <property type="project" value="UniProtKB-SubCell"/>
</dbReference>
<comment type="function">
    <text evidence="9 10">Pectinolytic enzyme consist of four classes of enzymes: pectin lyase, polygalacturonase, pectin methylesterase and rhamnogalacturonase. Among pectinolytic enzymes, pectin lyase is the most important in depolymerization of pectin, since it cleaves internal glycosidic bonds of highly methylated pectins. Favors pectate, the anion, over pectin, the methyl ester.</text>
</comment>
<evidence type="ECO:0000256" key="1">
    <source>
        <dbReference type="ARBA" id="ARBA00000695"/>
    </source>
</evidence>
<accession>A0A8H4P8A5</accession>
<keyword evidence="7 10" id="KW-0106">Calcium</keyword>
<dbReference type="GO" id="GO:0030570">
    <property type="term" value="F:pectate lyase activity"/>
    <property type="evidence" value="ECO:0007669"/>
    <property type="project" value="UniProtKB-UniRule"/>
</dbReference>
<name>A0A8H4P8A5_9HYPO</name>
<evidence type="ECO:0000256" key="2">
    <source>
        <dbReference type="ARBA" id="ARBA00001913"/>
    </source>
</evidence>
<comment type="cofactor">
    <cofactor evidence="2 10">
        <name>Ca(2+)</name>
        <dbReference type="ChEBI" id="CHEBI:29108"/>
    </cofactor>
</comment>
<dbReference type="PANTHER" id="PTHR33407:SF9">
    <property type="entry name" value="PECTATE LYASE F-RELATED"/>
    <property type="match status" value="1"/>
</dbReference>
<keyword evidence="6 10" id="KW-0732">Signal</keyword>
<protein>
    <recommendedName>
        <fullName evidence="10">Pectate lyase</fullName>
        <ecNumber evidence="10">4.2.2.2</ecNumber>
    </recommendedName>
</protein>
<feature type="signal peptide" evidence="10">
    <location>
        <begin position="1"/>
        <end position="17"/>
    </location>
</feature>
<keyword evidence="8 10" id="KW-0456">Lyase</keyword>
<evidence type="ECO:0000256" key="6">
    <source>
        <dbReference type="ARBA" id="ARBA00022729"/>
    </source>
</evidence>
<evidence type="ECO:0000256" key="8">
    <source>
        <dbReference type="ARBA" id="ARBA00023239"/>
    </source>
</evidence>
<comment type="catalytic activity">
    <reaction evidence="1 10">
        <text>Eliminative cleavage of (1-&gt;4)-alpha-D-galacturonan to give oligosaccharides with 4-deoxy-alpha-D-galact-4-enuronosyl groups at their non-reducing ends.</text>
        <dbReference type="EC" id="4.2.2.2"/>
    </reaction>
</comment>
<dbReference type="AlphaFoldDB" id="A0A8H4P8A5"/>
<evidence type="ECO:0000256" key="9">
    <source>
        <dbReference type="ARBA" id="ARBA00025679"/>
    </source>
</evidence>
<dbReference type="PANTHER" id="PTHR33407">
    <property type="entry name" value="PECTATE LYASE F-RELATED"/>
    <property type="match status" value="1"/>
</dbReference>
<dbReference type="InterPro" id="IPR004898">
    <property type="entry name" value="Pectate_lyase_PlyH/PlyE-like"/>
</dbReference>
<evidence type="ECO:0000313" key="11">
    <source>
        <dbReference type="EMBL" id="KAF4461103.1"/>
    </source>
</evidence>
<comment type="similarity">
    <text evidence="4 10">Belongs to the polysaccharide lyase 3 family.</text>
</comment>
<evidence type="ECO:0000256" key="4">
    <source>
        <dbReference type="ARBA" id="ARBA00006463"/>
    </source>
</evidence>
<feature type="chain" id="PRO_5034593291" description="Pectate lyase" evidence="10">
    <location>
        <begin position="18"/>
        <end position="250"/>
    </location>
</feature>
<sequence>MASSIKFALLSAALASAASTNTNLQTAFPASSGTTALSAVKTIAAGESFDGEMLLWDRSPSTCNDQAEGGDDDAVFLLEDGATISNLLIGPNNGEGIHCLGSCTVNNVWFTDVCEDAITFKQDSGTSYVNGGGAANAEDKVLQHNGGGTVAVKNYFAQDIGKLYRSCGNCDEQHARASTFTNIRVDGAKVVAGVNGNLGDTTVIKNSCLIDTTNICQLFEGNDSGDEPTKTASAPDGKTCSTSGVTLDSC</sequence>
<dbReference type="GO" id="GO:0045490">
    <property type="term" value="P:pectin catabolic process"/>
    <property type="evidence" value="ECO:0007669"/>
    <property type="project" value="TreeGrafter"/>
</dbReference>
<evidence type="ECO:0000256" key="3">
    <source>
        <dbReference type="ARBA" id="ARBA00004613"/>
    </source>
</evidence>
<reference evidence="11 12" key="1">
    <citation type="submission" date="2020-01" db="EMBL/GenBank/DDBJ databases">
        <title>Identification and distribution of gene clusters putatively required for synthesis of sphingolipid metabolism inhibitors in phylogenetically diverse species of the filamentous fungus Fusarium.</title>
        <authorList>
            <person name="Kim H.-S."/>
            <person name="Busman M."/>
            <person name="Brown D.W."/>
            <person name="Divon H."/>
            <person name="Uhlig S."/>
            <person name="Proctor R.H."/>
        </authorList>
    </citation>
    <scope>NUCLEOTIDE SEQUENCE [LARGE SCALE GENOMIC DNA]</scope>
    <source>
        <strain evidence="11 12">NRRL 20459</strain>
    </source>
</reference>
<dbReference type="InterPro" id="IPR011050">
    <property type="entry name" value="Pectin_lyase_fold/virulence"/>
</dbReference>
<evidence type="ECO:0000256" key="10">
    <source>
        <dbReference type="RuleBase" id="RU367009"/>
    </source>
</evidence>
<evidence type="ECO:0000256" key="5">
    <source>
        <dbReference type="ARBA" id="ARBA00022525"/>
    </source>
</evidence>
<comment type="subcellular location">
    <subcellularLocation>
        <location evidence="3 10">Secreted</location>
    </subcellularLocation>
</comment>
<dbReference type="EMBL" id="JAADYS010001783">
    <property type="protein sequence ID" value="KAF4461103.1"/>
    <property type="molecule type" value="Genomic_DNA"/>
</dbReference>
<dbReference type="Gene3D" id="2.160.20.10">
    <property type="entry name" value="Single-stranded right-handed beta-helix, Pectin lyase-like"/>
    <property type="match status" value="1"/>
</dbReference>
<dbReference type="EC" id="4.2.2.2" evidence="10"/>
<gene>
    <name evidence="11" type="ORF">FALBO_12095</name>
</gene>
<dbReference type="InterPro" id="IPR012334">
    <property type="entry name" value="Pectin_lyas_fold"/>
</dbReference>
<evidence type="ECO:0000313" key="12">
    <source>
        <dbReference type="Proteomes" id="UP000554235"/>
    </source>
</evidence>
<comment type="caution">
    <text evidence="11">The sequence shown here is derived from an EMBL/GenBank/DDBJ whole genome shotgun (WGS) entry which is preliminary data.</text>
</comment>
<keyword evidence="12" id="KW-1185">Reference proteome</keyword>
<dbReference type="Proteomes" id="UP000554235">
    <property type="component" value="Unassembled WGS sequence"/>
</dbReference>
<organism evidence="11 12">
    <name type="scientific">Fusarium albosuccineum</name>
    <dbReference type="NCBI Taxonomy" id="1237068"/>
    <lineage>
        <taxon>Eukaryota</taxon>
        <taxon>Fungi</taxon>
        <taxon>Dikarya</taxon>
        <taxon>Ascomycota</taxon>
        <taxon>Pezizomycotina</taxon>
        <taxon>Sordariomycetes</taxon>
        <taxon>Hypocreomycetidae</taxon>
        <taxon>Hypocreales</taxon>
        <taxon>Nectriaceae</taxon>
        <taxon>Fusarium</taxon>
        <taxon>Fusarium decemcellulare species complex</taxon>
    </lineage>
</organism>
<proteinExistence type="inferred from homology"/>
<dbReference type="Pfam" id="PF03211">
    <property type="entry name" value="Pectate_lyase"/>
    <property type="match status" value="1"/>
</dbReference>
<dbReference type="SUPFAM" id="SSF51126">
    <property type="entry name" value="Pectin lyase-like"/>
    <property type="match status" value="1"/>
</dbReference>
<dbReference type="OrthoDB" id="441042at2759"/>
<keyword evidence="5 10" id="KW-0964">Secreted</keyword>
<evidence type="ECO:0000256" key="7">
    <source>
        <dbReference type="ARBA" id="ARBA00022837"/>
    </source>
</evidence>